<dbReference type="Proteomes" id="UP000007755">
    <property type="component" value="Unassembled WGS sequence"/>
</dbReference>
<accession>F4WH60</accession>
<proteinExistence type="predicted"/>
<organism evidence="3">
    <name type="scientific">Acromyrmex echinatior</name>
    <name type="common">Panamanian leafcutter ant</name>
    <name type="synonym">Acromyrmex octospinosus echinatior</name>
    <dbReference type="NCBI Taxonomy" id="103372"/>
    <lineage>
        <taxon>Eukaryota</taxon>
        <taxon>Metazoa</taxon>
        <taxon>Ecdysozoa</taxon>
        <taxon>Arthropoda</taxon>
        <taxon>Hexapoda</taxon>
        <taxon>Insecta</taxon>
        <taxon>Pterygota</taxon>
        <taxon>Neoptera</taxon>
        <taxon>Endopterygota</taxon>
        <taxon>Hymenoptera</taxon>
        <taxon>Apocrita</taxon>
        <taxon>Aculeata</taxon>
        <taxon>Formicoidea</taxon>
        <taxon>Formicidae</taxon>
        <taxon>Myrmicinae</taxon>
        <taxon>Acromyrmex</taxon>
    </lineage>
</organism>
<dbReference type="EMBL" id="GL888148">
    <property type="protein sequence ID" value="EGI66539.1"/>
    <property type="molecule type" value="Genomic_DNA"/>
</dbReference>
<gene>
    <name evidence="2" type="ORF">G5I_05014</name>
</gene>
<feature type="compositionally biased region" description="Basic and acidic residues" evidence="1">
    <location>
        <begin position="61"/>
        <end position="76"/>
    </location>
</feature>
<dbReference type="AlphaFoldDB" id="F4WH60"/>
<feature type="region of interest" description="Disordered" evidence="1">
    <location>
        <begin position="1"/>
        <end position="103"/>
    </location>
</feature>
<feature type="compositionally biased region" description="Basic and acidic residues" evidence="1">
    <location>
        <begin position="40"/>
        <end position="50"/>
    </location>
</feature>
<evidence type="ECO:0000313" key="3">
    <source>
        <dbReference type="Proteomes" id="UP000007755"/>
    </source>
</evidence>
<keyword evidence="3" id="KW-1185">Reference proteome</keyword>
<evidence type="ECO:0000313" key="2">
    <source>
        <dbReference type="EMBL" id="EGI66539.1"/>
    </source>
</evidence>
<sequence length="154" mass="17306">MDCLVGMMQEDAQAPRTRTRDVTYQARIEIRGHERKKKAGQKEREQRKPSCGDASRSLPAKRGEETARVGDVERQYGGRRGRTRDKMAASGKLAAEKQRPIDPLRARAHSHAATEFLAVSCVASGQWQMKSQTLTPLTRGQDPLVSVFEHRHGR</sequence>
<protein>
    <submittedName>
        <fullName evidence="2">Uncharacterized protein</fullName>
    </submittedName>
</protein>
<reference evidence="2" key="1">
    <citation type="submission" date="2011-02" db="EMBL/GenBank/DDBJ databases">
        <title>The genome of the leaf-cutting ant Acromyrmex echinatior suggests key adaptations to social evolution and fungus farming.</title>
        <authorList>
            <person name="Nygaard S."/>
            <person name="Zhang G."/>
        </authorList>
    </citation>
    <scope>NUCLEOTIDE SEQUENCE</scope>
</reference>
<dbReference type="InParanoid" id="F4WH60"/>
<name>F4WH60_ACREC</name>
<evidence type="ECO:0000256" key="1">
    <source>
        <dbReference type="SAM" id="MobiDB-lite"/>
    </source>
</evidence>
<feature type="compositionally biased region" description="Basic and acidic residues" evidence="1">
    <location>
        <begin position="94"/>
        <end position="103"/>
    </location>
</feature>